<dbReference type="InterPro" id="IPR018060">
    <property type="entry name" value="HTH_AraC"/>
</dbReference>
<protein>
    <submittedName>
        <fullName evidence="5">AraC family transcriptional regulator</fullName>
    </submittedName>
</protein>
<sequence>MRQFHLLPAPPLQPYIDRLWGWESAPGETIALPTLLPGVGAELYFHYRLPFHHASPEQASRPLPAASAHLLCLRSAPLALAAMADVGFIAVRFRTSMLARFTPVPIAQLHDRALDIADVWGVPGLACATRVAAADSHAERLGLIQDFLLRQLRPEGADPLIERAVDVLYRTHGGVAIEQLAQRLQLGRRQLERRFLAGTGQTPAGLRRLCRFHHTVRALLLTPSTRGLDTVLRYGYFDQAHFIRDFRTLVHTTPQRYLRQARDMTHFYNPPRAQNGTMQVP</sequence>
<evidence type="ECO:0000313" key="5">
    <source>
        <dbReference type="EMBL" id="MBA5688514.1"/>
    </source>
</evidence>
<dbReference type="RefSeq" id="WP_182154348.1">
    <property type="nucleotide sequence ID" value="NZ_JACEZU010000007.1"/>
</dbReference>
<proteinExistence type="predicted"/>
<comment type="caution">
    <text evidence="5">The sequence shown here is derived from an EMBL/GenBank/DDBJ whole genome shotgun (WGS) entry which is preliminary data.</text>
</comment>
<dbReference type="InterPro" id="IPR009057">
    <property type="entry name" value="Homeodomain-like_sf"/>
</dbReference>
<keyword evidence="6" id="KW-1185">Reference proteome</keyword>
<evidence type="ECO:0000259" key="4">
    <source>
        <dbReference type="PROSITE" id="PS01124"/>
    </source>
</evidence>
<organism evidence="5 6">
    <name type="scientific">Rugamonas apoptosis</name>
    <dbReference type="NCBI Taxonomy" id="2758570"/>
    <lineage>
        <taxon>Bacteria</taxon>
        <taxon>Pseudomonadati</taxon>
        <taxon>Pseudomonadota</taxon>
        <taxon>Betaproteobacteria</taxon>
        <taxon>Burkholderiales</taxon>
        <taxon>Oxalobacteraceae</taxon>
        <taxon>Telluria group</taxon>
        <taxon>Rugamonas</taxon>
    </lineage>
</organism>
<feature type="domain" description="HTH araC/xylS-type" evidence="4">
    <location>
        <begin position="158"/>
        <end position="260"/>
    </location>
</feature>
<keyword evidence="3" id="KW-0804">Transcription</keyword>
<dbReference type="GO" id="GO:0043565">
    <property type="term" value="F:sequence-specific DNA binding"/>
    <property type="evidence" value="ECO:0007669"/>
    <property type="project" value="InterPro"/>
</dbReference>
<keyword evidence="1" id="KW-0805">Transcription regulation</keyword>
<dbReference type="AlphaFoldDB" id="A0A7W2FBC7"/>
<dbReference type="PROSITE" id="PS01124">
    <property type="entry name" value="HTH_ARAC_FAMILY_2"/>
    <property type="match status" value="1"/>
</dbReference>
<dbReference type="PANTHER" id="PTHR46796">
    <property type="entry name" value="HTH-TYPE TRANSCRIPTIONAL ACTIVATOR RHAS-RELATED"/>
    <property type="match status" value="1"/>
</dbReference>
<evidence type="ECO:0000256" key="3">
    <source>
        <dbReference type="ARBA" id="ARBA00023163"/>
    </source>
</evidence>
<dbReference type="Pfam" id="PF20240">
    <property type="entry name" value="DUF6597"/>
    <property type="match status" value="1"/>
</dbReference>
<gene>
    <name evidence="5" type="ORF">H3H39_15825</name>
</gene>
<keyword evidence="2" id="KW-0238">DNA-binding</keyword>
<dbReference type="InterPro" id="IPR050204">
    <property type="entry name" value="AraC_XylS_family_regulators"/>
</dbReference>
<dbReference type="InterPro" id="IPR046532">
    <property type="entry name" value="DUF6597"/>
</dbReference>
<dbReference type="Gene3D" id="1.10.10.60">
    <property type="entry name" value="Homeodomain-like"/>
    <property type="match status" value="1"/>
</dbReference>
<dbReference type="EMBL" id="JACEZU010000007">
    <property type="protein sequence ID" value="MBA5688514.1"/>
    <property type="molecule type" value="Genomic_DNA"/>
</dbReference>
<evidence type="ECO:0000256" key="2">
    <source>
        <dbReference type="ARBA" id="ARBA00023125"/>
    </source>
</evidence>
<dbReference type="Pfam" id="PF12833">
    <property type="entry name" value="HTH_18"/>
    <property type="match status" value="1"/>
</dbReference>
<dbReference type="Proteomes" id="UP000573499">
    <property type="component" value="Unassembled WGS sequence"/>
</dbReference>
<dbReference type="GO" id="GO:0003700">
    <property type="term" value="F:DNA-binding transcription factor activity"/>
    <property type="evidence" value="ECO:0007669"/>
    <property type="project" value="InterPro"/>
</dbReference>
<dbReference type="SMART" id="SM00342">
    <property type="entry name" value="HTH_ARAC"/>
    <property type="match status" value="1"/>
</dbReference>
<evidence type="ECO:0000313" key="6">
    <source>
        <dbReference type="Proteomes" id="UP000573499"/>
    </source>
</evidence>
<accession>A0A7W2FBC7</accession>
<reference evidence="5 6" key="1">
    <citation type="submission" date="2020-07" db="EMBL/GenBank/DDBJ databases">
        <title>Novel species isolated from subtropical streams in China.</title>
        <authorList>
            <person name="Lu H."/>
        </authorList>
    </citation>
    <scope>NUCLEOTIDE SEQUENCE [LARGE SCALE GENOMIC DNA]</scope>
    <source>
        <strain evidence="5 6">LX47W</strain>
    </source>
</reference>
<dbReference type="SUPFAM" id="SSF46689">
    <property type="entry name" value="Homeodomain-like"/>
    <property type="match status" value="1"/>
</dbReference>
<name>A0A7W2FBC7_9BURK</name>
<evidence type="ECO:0000256" key="1">
    <source>
        <dbReference type="ARBA" id="ARBA00023015"/>
    </source>
</evidence>